<dbReference type="InterPro" id="IPR051024">
    <property type="entry name" value="GlcNAc_Chitin_IntDeg"/>
</dbReference>
<evidence type="ECO:0000256" key="3">
    <source>
        <dbReference type="SAM" id="Phobius"/>
    </source>
</evidence>
<dbReference type="Pfam" id="PF03067">
    <property type="entry name" value="LPMO_10"/>
    <property type="match status" value="1"/>
</dbReference>
<gene>
    <name evidence="6" type="ORF">CLV43_110181</name>
</gene>
<reference evidence="6 7" key="1">
    <citation type="submission" date="2018-03" db="EMBL/GenBank/DDBJ databases">
        <title>Genomic Encyclopedia of Archaeal and Bacterial Type Strains, Phase II (KMG-II): from individual species to whole genera.</title>
        <authorList>
            <person name="Goeker M."/>
        </authorList>
    </citation>
    <scope>NUCLEOTIDE SEQUENCE [LARGE SCALE GENOMIC DNA]</scope>
    <source>
        <strain evidence="6 7">DSM 44720</strain>
    </source>
</reference>
<proteinExistence type="predicted"/>
<dbReference type="RefSeq" id="WP_106191689.1">
    <property type="nucleotide sequence ID" value="NZ_PVTF01000010.1"/>
</dbReference>
<evidence type="ECO:0000256" key="2">
    <source>
        <dbReference type="SAM" id="MobiDB-lite"/>
    </source>
</evidence>
<evidence type="ECO:0000256" key="1">
    <source>
        <dbReference type="ARBA" id="ARBA00022729"/>
    </source>
</evidence>
<sequence length="273" mass="28516">MRTRAWWWASAVAVLYTALAVGTAAAHGAVVSPVSRSAACGADGAQPQPVACKAALSASGPKASAEWDNIRVANVKGRDRETIPDGKLCSAGLREYAGLDLARADWPTSKVVTGAVKITYRATIPHKGTFRLYLSKDGYKPENPLRWADLEEQPFMTVTDPPLVKDAYTLAGSVPAGKTGRHVIYTIWQNSDTPDTYYSCSDVTLVAGASQAGAAPPPGSPQPGSPQPGSAVAAPQVDRLASLASQKGVLIPAGIVVLGVVVVGGALFWRRRA</sequence>
<feature type="transmembrane region" description="Helical" evidence="3">
    <location>
        <begin position="249"/>
        <end position="269"/>
    </location>
</feature>
<dbReference type="AlphaFoldDB" id="A0A2T0SVF1"/>
<feature type="compositionally biased region" description="Pro residues" evidence="2">
    <location>
        <begin position="215"/>
        <end position="226"/>
    </location>
</feature>
<dbReference type="CDD" id="cd21177">
    <property type="entry name" value="LPMO_AA10"/>
    <property type="match status" value="1"/>
</dbReference>
<dbReference type="SUPFAM" id="SSF81296">
    <property type="entry name" value="E set domains"/>
    <property type="match status" value="1"/>
</dbReference>
<feature type="chain" id="PRO_5039276701" evidence="4">
    <location>
        <begin position="21"/>
        <end position="273"/>
    </location>
</feature>
<organism evidence="6 7">
    <name type="scientific">Umezawaea tangerina</name>
    <dbReference type="NCBI Taxonomy" id="84725"/>
    <lineage>
        <taxon>Bacteria</taxon>
        <taxon>Bacillati</taxon>
        <taxon>Actinomycetota</taxon>
        <taxon>Actinomycetes</taxon>
        <taxon>Pseudonocardiales</taxon>
        <taxon>Pseudonocardiaceae</taxon>
        <taxon>Umezawaea</taxon>
    </lineage>
</organism>
<dbReference type="Gene3D" id="2.70.50.50">
    <property type="entry name" value="chitin-binding protein cbp21"/>
    <property type="match status" value="1"/>
</dbReference>
<protein>
    <submittedName>
        <fullName evidence="6">Chitin-binding protein</fullName>
    </submittedName>
</protein>
<keyword evidence="1 4" id="KW-0732">Signal</keyword>
<dbReference type="InterPro" id="IPR004302">
    <property type="entry name" value="Cellulose/chitin-bd_N"/>
</dbReference>
<keyword evidence="3" id="KW-0472">Membrane</keyword>
<evidence type="ECO:0000256" key="4">
    <source>
        <dbReference type="SAM" id="SignalP"/>
    </source>
</evidence>
<keyword evidence="3" id="KW-0812">Transmembrane</keyword>
<evidence type="ECO:0000313" key="6">
    <source>
        <dbReference type="EMBL" id="PRY37370.1"/>
    </source>
</evidence>
<dbReference type="InterPro" id="IPR014756">
    <property type="entry name" value="Ig_E-set"/>
</dbReference>
<feature type="region of interest" description="Disordered" evidence="2">
    <location>
        <begin position="211"/>
        <end position="233"/>
    </location>
</feature>
<name>A0A2T0SVF1_9PSEU</name>
<keyword evidence="7" id="KW-1185">Reference proteome</keyword>
<dbReference type="PANTHER" id="PTHR34823">
    <property type="entry name" value="GLCNAC-BINDING PROTEIN A"/>
    <property type="match status" value="1"/>
</dbReference>
<evidence type="ECO:0000313" key="7">
    <source>
        <dbReference type="Proteomes" id="UP000239494"/>
    </source>
</evidence>
<dbReference type="Proteomes" id="UP000239494">
    <property type="component" value="Unassembled WGS sequence"/>
</dbReference>
<feature type="domain" description="Chitin-binding type-4" evidence="5">
    <location>
        <begin position="27"/>
        <end position="203"/>
    </location>
</feature>
<accession>A0A2T0SVF1</accession>
<feature type="signal peptide" evidence="4">
    <location>
        <begin position="1"/>
        <end position="20"/>
    </location>
</feature>
<dbReference type="OrthoDB" id="5179374at2"/>
<comment type="caution">
    <text evidence="6">The sequence shown here is derived from an EMBL/GenBank/DDBJ whole genome shotgun (WGS) entry which is preliminary data.</text>
</comment>
<evidence type="ECO:0000259" key="5">
    <source>
        <dbReference type="Pfam" id="PF03067"/>
    </source>
</evidence>
<dbReference type="PANTHER" id="PTHR34823:SF1">
    <property type="entry name" value="CHITIN-BINDING TYPE-4 DOMAIN-CONTAINING PROTEIN"/>
    <property type="match status" value="1"/>
</dbReference>
<keyword evidence="3" id="KW-1133">Transmembrane helix</keyword>
<dbReference type="EMBL" id="PVTF01000010">
    <property type="protein sequence ID" value="PRY37370.1"/>
    <property type="molecule type" value="Genomic_DNA"/>
</dbReference>